<evidence type="ECO:0000313" key="2">
    <source>
        <dbReference type="Proteomes" id="UP000015351"/>
    </source>
</evidence>
<accession>S9QB15</accession>
<reference evidence="2" key="1">
    <citation type="journal article" date="2013" name="Stand. Genomic Sci.">
        <title>Genome sequence of the Litoreibacter arenae type strain (DSM 19593(T)), a member of the Roseobacter clade isolated from sea sand.</title>
        <authorList>
            <person name="Riedel T."/>
            <person name="Fiebig A."/>
            <person name="Petersen J."/>
            <person name="Gronow S."/>
            <person name="Kyrpides N.C."/>
            <person name="Goker M."/>
            <person name="Klenk H.P."/>
        </authorList>
    </citation>
    <scope>NUCLEOTIDE SEQUENCE [LARGE SCALE GENOMIC DNA]</scope>
    <source>
        <strain evidence="2">DSM 19593</strain>
    </source>
</reference>
<dbReference type="OrthoDB" id="7862199at2"/>
<evidence type="ECO:0000313" key="1">
    <source>
        <dbReference type="EMBL" id="EPX76838.1"/>
    </source>
</evidence>
<keyword evidence="2" id="KW-1185">Reference proteome</keyword>
<sequence>MFAKVAWKMALFSFSIFMLLLTMGYGQGNYSQPKNWAIFSGQAKVAKPGARIDGFRSVEQPPEPDKTIWDTIRDTTSEWMGGGNIGSAGGRTAPKTELQKLNKRNKPLTGVMTVGR</sequence>
<dbReference type="Proteomes" id="UP000015351">
    <property type="component" value="Unassembled WGS sequence"/>
</dbReference>
<protein>
    <submittedName>
        <fullName evidence="1">Uncharacterized protein</fullName>
    </submittedName>
</protein>
<comment type="caution">
    <text evidence="1">The sequence shown here is derived from an EMBL/GenBank/DDBJ whole genome shotgun (WGS) entry which is preliminary data.</text>
</comment>
<dbReference type="EMBL" id="AONI01000015">
    <property type="protein sequence ID" value="EPX76838.1"/>
    <property type="molecule type" value="Genomic_DNA"/>
</dbReference>
<gene>
    <name evidence="1" type="ORF">thalar_02556</name>
</gene>
<name>S9QB15_9RHOB</name>
<organism evidence="1 2">
    <name type="scientific">Litoreibacter arenae DSM 19593</name>
    <dbReference type="NCBI Taxonomy" id="1123360"/>
    <lineage>
        <taxon>Bacteria</taxon>
        <taxon>Pseudomonadati</taxon>
        <taxon>Pseudomonadota</taxon>
        <taxon>Alphaproteobacteria</taxon>
        <taxon>Rhodobacterales</taxon>
        <taxon>Roseobacteraceae</taxon>
        <taxon>Litoreibacter</taxon>
    </lineage>
</organism>
<dbReference type="AlphaFoldDB" id="S9QB15"/>
<dbReference type="STRING" id="1123360.thalar_02556"/>
<proteinExistence type="predicted"/>
<dbReference type="HOGENOM" id="CLU_2093876_0_0_5"/>